<evidence type="ECO:0000313" key="18">
    <source>
        <dbReference type="Proteomes" id="UP000794436"/>
    </source>
</evidence>
<dbReference type="NCBIfam" id="NF011456">
    <property type="entry name" value="PRK14874.1"/>
    <property type="match status" value="1"/>
</dbReference>
<dbReference type="Gene3D" id="3.40.50.720">
    <property type="entry name" value="NAD(P)-binding Rossmann-like Domain"/>
    <property type="match status" value="1"/>
</dbReference>
<evidence type="ECO:0000256" key="5">
    <source>
        <dbReference type="ARBA" id="ARBA00013120"/>
    </source>
</evidence>
<dbReference type="CDD" id="cd18131">
    <property type="entry name" value="ASADH_C_bac_euk_like"/>
    <property type="match status" value="1"/>
</dbReference>
<keyword evidence="12" id="KW-0486">Methionine biosynthesis</keyword>
<keyword evidence="8" id="KW-0521">NADP</keyword>
<dbReference type="UniPathway" id="UPA00050">
    <property type="reaction ID" value="UER00463"/>
</dbReference>
<dbReference type="SUPFAM" id="SSF55347">
    <property type="entry name" value="Glyceraldehyde-3-phosphate dehydrogenase-like, C-terminal domain"/>
    <property type="match status" value="1"/>
</dbReference>
<dbReference type="InterPro" id="IPR005986">
    <property type="entry name" value="Asp_semialdehyde_DH_beta"/>
</dbReference>
<evidence type="ECO:0000259" key="16">
    <source>
        <dbReference type="SMART" id="SM00859"/>
    </source>
</evidence>
<dbReference type="PANTHER" id="PTHR46278:SF2">
    <property type="entry name" value="ASPARTATE-SEMIALDEHYDE DEHYDROGENASE"/>
    <property type="match status" value="1"/>
</dbReference>
<keyword evidence="15" id="KW-0812">Transmembrane</keyword>
<comment type="pathway">
    <text evidence="1">Amino-acid biosynthesis; L-methionine biosynthesis via de novo pathway; L-homoserine from L-aspartate: step 2/3.</text>
</comment>
<evidence type="ECO:0000256" key="4">
    <source>
        <dbReference type="ARBA" id="ARBA00011738"/>
    </source>
</evidence>
<dbReference type="InterPro" id="IPR036291">
    <property type="entry name" value="NAD(P)-bd_dom_sf"/>
</dbReference>
<dbReference type="NCBIfam" id="TIGR01296">
    <property type="entry name" value="asd_B"/>
    <property type="match status" value="1"/>
</dbReference>
<feature type="transmembrane region" description="Helical" evidence="15">
    <location>
        <begin position="388"/>
        <end position="407"/>
    </location>
</feature>
<dbReference type="OrthoDB" id="1894490at2759"/>
<dbReference type="SUPFAM" id="SSF51735">
    <property type="entry name" value="NAD(P)-binding Rossmann-fold domains"/>
    <property type="match status" value="1"/>
</dbReference>
<evidence type="ECO:0000256" key="13">
    <source>
        <dbReference type="ARBA" id="ARBA00047891"/>
    </source>
</evidence>
<dbReference type="PANTHER" id="PTHR46278">
    <property type="entry name" value="DEHYDROGENASE, PUTATIVE-RELATED"/>
    <property type="match status" value="1"/>
</dbReference>
<dbReference type="GO" id="GO:0009088">
    <property type="term" value="P:threonine biosynthetic process"/>
    <property type="evidence" value="ECO:0007669"/>
    <property type="project" value="UniProtKB-UniPathway"/>
</dbReference>
<dbReference type="InterPro" id="IPR012080">
    <property type="entry name" value="Asp_semialdehyde_DH"/>
</dbReference>
<keyword evidence="15" id="KW-0472">Membrane</keyword>
<evidence type="ECO:0000256" key="12">
    <source>
        <dbReference type="ARBA" id="ARBA00023167"/>
    </source>
</evidence>
<organism evidence="17 18">
    <name type="scientific">Pythium oligandrum</name>
    <name type="common">Mycoparasitic fungus</name>
    <dbReference type="NCBI Taxonomy" id="41045"/>
    <lineage>
        <taxon>Eukaryota</taxon>
        <taxon>Sar</taxon>
        <taxon>Stramenopiles</taxon>
        <taxon>Oomycota</taxon>
        <taxon>Peronosporomycetes</taxon>
        <taxon>Pythiales</taxon>
        <taxon>Pythiaceae</taxon>
        <taxon>Pythium</taxon>
    </lineage>
</organism>
<dbReference type="Proteomes" id="UP000794436">
    <property type="component" value="Unassembled WGS sequence"/>
</dbReference>
<dbReference type="Gene3D" id="3.30.360.10">
    <property type="entry name" value="Dihydrodipicolinate Reductase, domain 2"/>
    <property type="match status" value="1"/>
</dbReference>
<keyword evidence="7" id="KW-0791">Threonine biosynthesis</keyword>
<dbReference type="UniPathway" id="UPA00034">
    <property type="reaction ID" value="UER00016"/>
</dbReference>
<dbReference type="GO" id="GO:0019877">
    <property type="term" value="P:diaminopimelate biosynthetic process"/>
    <property type="evidence" value="ECO:0007669"/>
    <property type="project" value="UniProtKB-KW"/>
</dbReference>
<evidence type="ECO:0000256" key="8">
    <source>
        <dbReference type="ARBA" id="ARBA00022857"/>
    </source>
</evidence>
<dbReference type="GO" id="GO:0050661">
    <property type="term" value="F:NADP binding"/>
    <property type="evidence" value="ECO:0007669"/>
    <property type="project" value="InterPro"/>
</dbReference>
<name>A0A8K1CKG7_PYTOL</name>
<keyword evidence="6" id="KW-0028">Amino-acid biosynthesis</keyword>
<evidence type="ECO:0000256" key="6">
    <source>
        <dbReference type="ARBA" id="ARBA00022605"/>
    </source>
</evidence>
<accession>A0A8K1CKG7</accession>
<keyword evidence="10" id="KW-0560">Oxidoreductase</keyword>
<proteinExistence type="inferred from homology"/>
<dbReference type="GO" id="GO:0046983">
    <property type="term" value="F:protein dimerization activity"/>
    <property type="evidence" value="ECO:0007669"/>
    <property type="project" value="InterPro"/>
</dbReference>
<dbReference type="CDD" id="cd02316">
    <property type="entry name" value="VcASADH2_like_N"/>
    <property type="match status" value="1"/>
</dbReference>
<comment type="similarity">
    <text evidence="3">Belongs to the aspartate-semialdehyde dehydrogenase family.</text>
</comment>
<evidence type="ECO:0000313" key="17">
    <source>
        <dbReference type="EMBL" id="TMW65122.1"/>
    </source>
</evidence>
<evidence type="ECO:0000256" key="1">
    <source>
        <dbReference type="ARBA" id="ARBA00005021"/>
    </source>
</evidence>
<protein>
    <recommendedName>
        <fullName evidence="5">aspartate-semialdehyde dehydrogenase</fullName>
        <ecNumber evidence="5">1.2.1.11</ecNumber>
    </recommendedName>
</protein>
<dbReference type="GO" id="GO:0051287">
    <property type="term" value="F:NAD binding"/>
    <property type="evidence" value="ECO:0007669"/>
    <property type="project" value="InterPro"/>
</dbReference>
<evidence type="ECO:0000256" key="15">
    <source>
        <dbReference type="SAM" id="Phobius"/>
    </source>
</evidence>
<dbReference type="PIRSF" id="PIRSF000148">
    <property type="entry name" value="ASA_dh"/>
    <property type="match status" value="1"/>
</dbReference>
<dbReference type="GO" id="GO:0009086">
    <property type="term" value="P:methionine biosynthetic process"/>
    <property type="evidence" value="ECO:0007669"/>
    <property type="project" value="UniProtKB-KW"/>
</dbReference>
<keyword evidence="11" id="KW-0457">Lysine biosynthesis</keyword>
<dbReference type="SMART" id="SM00859">
    <property type="entry name" value="Semialdhyde_dh"/>
    <property type="match status" value="1"/>
</dbReference>
<evidence type="ECO:0000256" key="10">
    <source>
        <dbReference type="ARBA" id="ARBA00023002"/>
    </source>
</evidence>
<evidence type="ECO:0000256" key="7">
    <source>
        <dbReference type="ARBA" id="ARBA00022697"/>
    </source>
</evidence>
<dbReference type="Pfam" id="PF01118">
    <property type="entry name" value="Semialdhyde_dh"/>
    <property type="match status" value="1"/>
</dbReference>
<feature type="active site" description="Proton acceptor" evidence="14">
    <location>
        <position position="271"/>
    </location>
</feature>
<keyword evidence="18" id="KW-1185">Reference proteome</keyword>
<comment type="caution">
    <text evidence="17">The sequence shown here is derived from an EMBL/GenBank/DDBJ whole genome shotgun (WGS) entry which is preliminary data.</text>
</comment>
<comment type="catalytic activity">
    <reaction evidence="13">
        <text>L-aspartate 4-semialdehyde + phosphate + NADP(+) = 4-phospho-L-aspartate + NADPH + H(+)</text>
        <dbReference type="Rhea" id="RHEA:24284"/>
        <dbReference type="ChEBI" id="CHEBI:15378"/>
        <dbReference type="ChEBI" id="CHEBI:43474"/>
        <dbReference type="ChEBI" id="CHEBI:57535"/>
        <dbReference type="ChEBI" id="CHEBI:57783"/>
        <dbReference type="ChEBI" id="CHEBI:58349"/>
        <dbReference type="ChEBI" id="CHEBI:537519"/>
        <dbReference type="EC" id="1.2.1.11"/>
    </reaction>
</comment>
<dbReference type="GO" id="GO:0004073">
    <property type="term" value="F:aspartate-semialdehyde dehydrogenase activity"/>
    <property type="evidence" value="ECO:0007669"/>
    <property type="project" value="UniProtKB-EC"/>
</dbReference>
<dbReference type="GO" id="GO:0009089">
    <property type="term" value="P:lysine biosynthetic process via diaminopimelate"/>
    <property type="evidence" value="ECO:0007669"/>
    <property type="project" value="UniProtKB-UniPathway"/>
</dbReference>
<evidence type="ECO:0000256" key="11">
    <source>
        <dbReference type="ARBA" id="ARBA00023154"/>
    </source>
</evidence>
<dbReference type="EMBL" id="SPLM01000038">
    <property type="protein sequence ID" value="TMW65122.1"/>
    <property type="molecule type" value="Genomic_DNA"/>
</dbReference>
<sequence length="412" mass="44675">MDLKSSVTKWPANVTEDMTLLVETGKTVGICGATGAVGLEIVSVLAQRKFPVKQLVLFASARSAGKTVSTPFGDVQIALFSVDKARKLDYVFFAVSGDFSLQYARDLAAVVDGPVVIDNSSAFRYEPDVPLVIPEINGRVLRPRPGKEAPKLIANPNCTTAVAAMALWPLHCEFKIKKLIVSTYQAASGAGAEGMEELREGTAASLAGKTVDNKVFAHPLPFNLIPHIDKFQENGYTKEEMKVTWETRKIFDEPDLAVSCTAVRIPIMRAHSEALSIETVKKVDLSRARSLLRHADGVDFVDEPASLKYPMPMNATKKYNIEAGRLRESLVFGEYGLELFVSGDQLLRGAALNAVLIAEFIENPAATPQFSKKKGVWVRGEKKSESSLSFVAGAVLGAAAVVGASYLKQQRK</sequence>
<keyword evidence="9" id="KW-0220">Diaminopimelate biosynthesis</keyword>
<evidence type="ECO:0000256" key="2">
    <source>
        <dbReference type="ARBA" id="ARBA00005097"/>
    </source>
</evidence>
<evidence type="ECO:0000256" key="9">
    <source>
        <dbReference type="ARBA" id="ARBA00022915"/>
    </source>
</evidence>
<reference evidence="17" key="1">
    <citation type="submission" date="2019-03" db="EMBL/GenBank/DDBJ databases">
        <title>Long read genome sequence of the mycoparasitic Pythium oligandrum ATCC 38472 isolated from sugarbeet rhizosphere.</title>
        <authorList>
            <person name="Gaulin E."/>
        </authorList>
    </citation>
    <scope>NUCLEOTIDE SEQUENCE</scope>
    <source>
        <strain evidence="17">ATCC 38472_TT</strain>
    </source>
</reference>
<dbReference type="EC" id="1.2.1.11" evidence="5"/>
<dbReference type="Pfam" id="PF02774">
    <property type="entry name" value="Semialdhyde_dhC"/>
    <property type="match status" value="1"/>
</dbReference>
<dbReference type="AlphaFoldDB" id="A0A8K1CKG7"/>
<keyword evidence="15" id="KW-1133">Transmembrane helix</keyword>
<feature type="active site" description="Acyl-thioester intermediate" evidence="14">
    <location>
        <position position="158"/>
    </location>
</feature>
<dbReference type="HAMAP" id="MF_02121">
    <property type="entry name" value="ASADH"/>
    <property type="match status" value="1"/>
</dbReference>
<feature type="domain" description="Semialdehyde dehydrogenase NAD-binding" evidence="16">
    <location>
        <begin position="27"/>
        <end position="144"/>
    </location>
</feature>
<dbReference type="GO" id="GO:0009097">
    <property type="term" value="P:isoleucine biosynthetic process"/>
    <property type="evidence" value="ECO:0007669"/>
    <property type="project" value="InterPro"/>
</dbReference>
<evidence type="ECO:0000256" key="3">
    <source>
        <dbReference type="ARBA" id="ARBA00010584"/>
    </source>
</evidence>
<dbReference type="InterPro" id="IPR012280">
    <property type="entry name" value="Semialdhyde_DH_dimer_dom"/>
</dbReference>
<dbReference type="InterPro" id="IPR000534">
    <property type="entry name" value="Semialdehyde_DH_NAD-bd"/>
</dbReference>
<comment type="pathway">
    <text evidence="2">Amino-acid biosynthesis; L-threonine biosynthesis; L-threonine from L-aspartate: step 2/5.</text>
</comment>
<evidence type="ECO:0000256" key="14">
    <source>
        <dbReference type="PIRSR" id="PIRSR000148-1"/>
    </source>
</evidence>
<comment type="subunit">
    <text evidence="4">Homodimer.</text>
</comment>
<gene>
    <name evidence="17" type="ORF">Poli38472_009289</name>
</gene>
<dbReference type="UniPathway" id="UPA00051">
    <property type="reaction ID" value="UER00464"/>
</dbReference>